<evidence type="ECO:0008006" key="3">
    <source>
        <dbReference type="Google" id="ProtNLM"/>
    </source>
</evidence>
<sequence length="366" mass="42346">MSKVLITHYNSCTLLCDNICKSLTENKAFPLMYGSTQIINDIQVHDIDKEISSLSKELFLNITMESIINSNNLWELIKNYIFNIPILETNANIEPMVLESEINNLVEVRNSEQNQNLYFFMNKSKKLLSYSIEEVKIIGNSELNLNEEQGEGQALTVIPENKIFIYGGTSLYIDSAYIINLENNTVDRVSKGRKRSYAQATYLNNKIYVFGGYSNSARINSADEFDCITKGWRPLTPLKIRCDNTSTHILNDIKIFIAGSPKFVNIYNVVNECYEDVRGQFDIEAKCLVTYDQDKKIVFILSKKIYYCKEEGLDDWKVQELNQTFRSTAYRPVCLRRKAYFVDGSHKVFMFDFDSLRLEEVFNSRN</sequence>
<reference evidence="1 2" key="1">
    <citation type="submission" date="2016-11" db="EMBL/GenBank/DDBJ databases">
        <title>The macronuclear genome of Stentor coeruleus: a giant cell with tiny introns.</title>
        <authorList>
            <person name="Slabodnick M."/>
            <person name="Ruby J.G."/>
            <person name="Reiff S.B."/>
            <person name="Swart E.C."/>
            <person name="Gosai S."/>
            <person name="Prabakaran S."/>
            <person name="Witkowska E."/>
            <person name="Larue G.E."/>
            <person name="Fisher S."/>
            <person name="Freeman R.M."/>
            <person name="Gunawardena J."/>
            <person name="Chu W."/>
            <person name="Stover N.A."/>
            <person name="Gregory B.D."/>
            <person name="Nowacki M."/>
            <person name="Derisi J."/>
            <person name="Roy S.W."/>
            <person name="Marshall W.F."/>
            <person name="Sood P."/>
        </authorList>
    </citation>
    <scope>NUCLEOTIDE SEQUENCE [LARGE SCALE GENOMIC DNA]</scope>
    <source>
        <strain evidence="1">WM001</strain>
    </source>
</reference>
<evidence type="ECO:0000313" key="2">
    <source>
        <dbReference type="Proteomes" id="UP000187209"/>
    </source>
</evidence>
<dbReference type="Proteomes" id="UP000187209">
    <property type="component" value="Unassembled WGS sequence"/>
</dbReference>
<gene>
    <name evidence="1" type="ORF">SteCoe_37549</name>
</gene>
<organism evidence="1 2">
    <name type="scientific">Stentor coeruleus</name>
    <dbReference type="NCBI Taxonomy" id="5963"/>
    <lineage>
        <taxon>Eukaryota</taxon>
        <taxon>Sar</taxon>
        <taxon>Alveolata</taxon>
        <taxon>Ciliophora</taxon>
        <taxon>Postciliodesmatophora</taxon>
        <taxon>Heterotrichea</taxon>
        <taxon>Heterotrichida</taxon>
        <taxon>Stentoridae</taxon>
        <taxon>Stentor</taxon>
    </lineage>
</organism>
<dbReference type="AlphaFoldDB" id="A0A1R2AMS5"/>
<dbReference type="EMBL" id="MPUH01001923">
    <property type="protein sequence ID" value="OMJ65837.1"/>
    <property type="molecule type" value="Genomic_DNA"/>
</dbReference>
<dbReference type="SUPFAM" id="SSF117281">
    <property type="entry name" value="Kelch motif"/>
    <property type="match status" value="1"/>
</dbReference>
<accession>A0A1R2AMS5</accession>
<keyword evidence="2" id="KW-1185">Reference proteome</keyword>
<comment type="caution">
    <text evidence="1">The sequence shown here is derived from an EMBL/GenBank/DDBJ whole genome shotgun (WGS) entry which is preliminary data.</text>
</comment>
<proteinExistence type="predicted"/>
<name>A0A1R2AMS5_9CILI</name>
<dbReference type="InterPro" id="IPR006652">
    <property type="entry name" value="Kelch_1"/>
</dbReference>
<dbReference type="InterPro" id="IPR015915">
    <property type="entry name" value="Kelch-typ_b-propeller"/>
</dbReference>
<dbReference type="OrthoDB" id="326999at2759"/>
<protein>
    <recommendedName>
        <fullName evidence="3">BACK domain-containing protein</fullName>
    </recommendedName>
</protein>
<dbReference type="Pfam" id="PF01344">
    <property type="entry name" value="Kelch_1"/>
    <property type="match status" value="1"/>
</dbReference>
<dbReference type="Gene3D" id="2.120.10.80">
    <property type="entry name" value="Kelch-type beta propeller"/>
    <property type="match status" value="1"/>
</dbReference>
<dbReference type="SMART" id="SM00612">
    <property type="entry name" value="Kelch"/>
    <property type="match status" value="2"/>
</dbReference>
<evidence type="ECO:0000313" key="1">
    <source>
        <dbReference type="EMBL" id="OMJ65837.1"/>
    </source>
</evidence>